<dbReference type="HOGENOM" id="CLU_2385380_0_0_6"/>
<organism evidence="3">
    <name type="scientific">Xanthomonas euvesicatoria pv. vesicatoria (strain 85-10)</name>
    <name type="common">Xanthomonas campestris pv. vesicatoria</name>
    <dbReference type="NCBI Taxonomy" id="316273"/>
    <lineage>
        <taxon>Bacteria</taxon>
        <taxon>Pseudomonadati</taxon>
        <taxon>Pseudomonadota</taxon>
        <taxon>Gammaproteobacteria</taxon>
        <taxon>Lysobacterales</taxon>
        <taxon>Lysobacteraceae</taxon>
        <taxon>Xanthomonas</taxon>
    </lineage>
</organism>
<proteinExistence type="predicted"/>
<sequence>MQRHRPLGPGSRRATPDAQVQAHRVQTCSGVAISSGRRQRQPAQRPHLTVSLGTRLSAVTAEPAWQPHHLPQPTRANARPWPLATLIAAASRTP</sequence>
<evidence type="ECO:0000256" key="1">
    <source>
        <dbReference type="SAM" id="MobiDB-lite"/>
    </source>
</evidence>
<name>Q3BYM6_XANE5</name>
<dbReference type="AlphaFoldDB" id="Q3BYM6"/>
<gene>
    <name evidence="2" type="ordered locus">XCV0406</name>
</gene>
<reference evidence="2 3" key="1">
    <citation type="journal article" date="2005" name="J. Bacteriol.">
        <title>Insights into genome plasticity and pathogenicity of the plant pathogenic Bacterium Xanthomonas campestris pv. vesicatoria revealed by the complete genome sequence.</title>
        <authorList>
            <person name="Thieme F."/>
            <person name="Koebnik R."/>
            <person name="Bekel T."/>
            <person name="Berger C."/>
            <person name="Boch J."/>
            <person name="Buettner D."/>
            <person name="Caldana C."/>
            <person name="Gaigalat L."/>
            <person name="Goesmann A."/>
            <person name="Kay S."/>
            <person name="Kirchner O."/>
            <person name="Lanz C."/>
            <person name="Linke B."/>
            <person name="McHardy A.C."/>
            <person name="Meyer F."/>
            <person name="Mittenhuber G."/>
            <person name="Nies D.H."/>
            <person name="Niesbach-Kloesgen U."/>
            <person name="Patschkowski T."/>
            <person name="Rueckert C."/>
            <person name="Rupp O."/>
            <person name="Schneicker S."/>
            <person name="Schuster S.C."/>
            <person name="Vorhoelter F.J."/>
            <person name="Weber E."/>
            <person name="Puehler A."/>
            <person name="Bonas U."/>
            <person name="Bartels D."/>
            <person name="Kaiser O."/>
        </authorList>
    </citation>
    <scope>NUCLEOTIDE SEQUENCE [LARGE SCALE GENOMIC DNA]</scope>
    <source>
        <strain evidence="2 3">85-10</strain>
    </source>
</reference>
<evidence type="ECO:0000313" key="2">
    <source>
        <dbReference type="EMBL" id="CAJ22037.1"/>
    </source>
</evidence>
<dbReference type="Proteomes" id="UP000007069">
    <property type="component" value="Chromosome"/>
</dbReference>
<feature type="region of interest" description="Disordered" evidence="1">
    <location>
        <begin position="1"/>
        <end position="21"/>
    </location>
</feature>
<dbReference type="KEGG" id="xcv:XCV0406"/>
<dbReference type="EMBL" id="AM039952">
    <property type="protein sequence ID" value="CAJ22037.1"/>
    <property type="molecule type" value="Genomic_DNA"/>
</dbReference>
<protein>
    <submittedName>
        <fullName evidence="2">Uncharacterized protein</fullName>
    </submittedName>
</protein>
<accession>Q3BYM6</accession>
<evidence type="ECO:0000313" key="3">
    <source>
        <dbReference type="Proteomes" id="UP000007069"/>
    </source>
</evidence>